<dbReference type="Ensembl" id="ENSTRUT00000049776.2">
    <property type="protein sequence ID" value="ENSTRUP00000049247.2"/>
    <property type="gene ID" value="ENSTRUG00000024352.2"/>
</dbReference>
<protein>
    <recommendedName>
        <fullName evidence="2">Bulb-type lectin domain-containing protein</fullName>
    </recommendedName>
</protein>
<keyword evidence="1" id="KW-0812">Transmembrane</keyword>
<organism evidence="3 4">
    <name type="scientific">Takifugu rubripes</name>
    <name type="common">Japanese pufferfish</name>
    <name type="synonym">Fugu rubripes</name>
    <dbReference type="NCBI Taxonomy" id="31033"/>
    <lineage>
        <taxon>Eukaryota</taxon>
        <taxon>Metazoa</taxon>
        <taxon>Chordata</taxon>
        <taxon>Craniata</taxon>
        <taxon>Vertebrata</taxon>
        <taxon>Euteleostomi</taxon>
        <taxon>Actinopterygii</taxon>
        <taxon>Neopterygii</taxon>
        <taxon>Teleostei</taxon>
        <taxon>Neoteleostei</taxon>
        <taxon>Acanthomorphata</taxon>
        <taxon>Eupercaria</taxon>
        <taxon>Tetraodontiformes</taxon>
        <taxon>Tetradontoidea</taxon>
        <taxon>Tetraodontidae</taxon>
        <taxon>Takifugu</taxon>
    </lineage>
</organism>
<proteinExistence type="predicted"/>
<keyword evidence="1" id="KW-0472">Membrane</keyword>
<gene>
    <name evidence="3" type="primary">LOC105419951</name>
</gene>
<evidence type="ECO:0000256" key="1">
    <source>
        <dbReference type="SAM" id="Phobius"/>
    </source>
</evidence>
<dbReference type="InterPro" id="IPR001480">
    <property type="entry name" value="Bulb-type_lectin_dom"/>
</dbReference>
<evidence type="ECO:0000259" key="2">
    <source>
        <dbReference type="PROSITE" id="PS50927"/>
    </source>
</evidence>
<dbReference type="SMART" id="SM00108">
    <property type="entry name" value="B_lectin"/>
    <property type="match status" value="1"/>
</dbReference>
<dbReference type="GeneTree" id="ENSGT00390000004989"/>
<reference evidence="3" key="3">
    <citation type="submission" date="2025-09" db="UniProtKB">
        <authorList>
            <consortium name="Ensembl"/>
        </authorList>
    </citation>
    <scope>IDENTIFICATION</scope>
</reference>
<dbReference type="AlphaFoldDB" id="A0A3B5K1C1"/>
<evidence type="ECO:0000313" key="3">
    <source>
        <dbReference type="Ensembl" id="ENSTRUP00000049247.2"/>
    </source>
</evidence>
<feature type="transmembrane region" description="Helical" evidence="1">
    <location>
        <begin position="38"/>
        <end position="57"/>
    </location>
</feature>
<evidence type="ECO:0000313" key="4">
    <source>
        <dbReference type="Proteomes" id="UP000005226"/>
    </source>
</evidence>
<dbReference type="Proteomes" id="UP000005226">
    <property type="component" value="Chromosome 10"/>
</dbReference>
<reference evidence="3" key="2">
    <citation type="submission" date="2025-08" db="UniProtKB">
        <authorList>
            <consortium name="Ensembl"/>
        </authorList>
    </citation>
    <scope>IDENTIFICATION</scope>
</reference>
<dbReference type="InParanoid" id="A0A3B5K1C1"/>
<sequence length="179" mass="20604">MYLYFSSLMPFKTWATFQTISYPPLINVFLQFWTIKEVLAALTSLILLLLLAVWFGCYTKATTMSVTVLENGSELKRGDSVLSKNSQWIALFQQDGNFVVYRTEPVWASDTFGMDPTRLCMQEDCNLVMYNDEDKPRWHTNTSKGGRNTCVLSLTDEGKLVLKKDCQQLWNSDRDHGMK</sequence>
<feature type="domain" description="Bulb-type lectin" evidence="2">
    <location>
        <begin position="66"/>
        <end position="175"/>
    </location>
</feature>
<keyword evidence="4" id="KW-1185">Reference proteome</keyword>
<dbReference type="PROSITE" id="PS50927">
    <property type="entry name" value="BULB_LECTIN"/>
    <property type="match status" value="1"/>
</dbReference>
<dbReference type="Gene3D" id="2.90.10.10">
    <property type="entry name" value="Bulb-type lectin domain"/>
    <property type="match status" value="2"/>
</dbReference>
<dbReference type="InterPro" id="IPR036426">
    <property type="entry name" value="Bulb-type_lectin_dom_sf"/>
</dbReference>
<name>A0A3B5K1C1_TAKRU</name>
<dbReference type="SUPFAM" id="SSF51110">
    <property type="entry name" value="alpha-D-mannose-specific plant lectins"/>
    <property type="match status" value="1"/>
</dbReference>
<reference evidence="3 4" key="1">
    <citation type="journal article" date="2011" name="Genome Biol. Evol.">
        <title>Integration of the genetic map and genome assembly of fugu facilitates insights into distinct features of genome evolution in teleosts and mammals.</title>
        <authorList>
            <person name="Kai W."/>
            <person name="Kikuchi K."/>
            <person name="Tohari S."/>
            <person name="Chew A.K."/>
            <person name="Tay A."/>
            <person name="Fujiwara A."/>
            <person name="Hosoya S."/>
            <person name="Suetake H."/>
            <person name="Naruse K."/>
            <person name="Brenner S."/>
            <person name="Suzuki Y."/>
            <person name="Venkatesh B."/>
        </authorList>
    </citation>
    <scope>NUCLEOTIDE SEQUENCE [LARGE SCALE GENOMIC DNA]</scope>
</reference>
<keyword evidence="1" id="KW-1133">Transmembrane helix</keyword>
<accession>A0A3B5K1C1</accession>